<sequence>MKIAPDKWRHFYVGIAMGAVLQIAAGWWFATLLAATIAAFIVSWLISYGFELFSLVTGYGHYDFMDAVASMIGAILGMAPVFIWQY</sequence>
<proteinExistence type="predicted"/>
<evidence type="ECO:0000256" key="1">
    <source>
        <dbReference type="SAM" id="Phobius"/>
    </source>
</evidence>
<protein>
    <submittedName>
        <fullName evidence="2">Uncharacterized protein</fullName>
    </submittedName>
</protein>
<reference evidence="2" key="1">
    <citation type="submission" date="2022-10" db="EMBL/GenBank/DDBJ databases">
        <title>Chitinophaga sp. nov., isolated from soil.</title>
        <authorList>
            <person name="Jeon C.O."/>
        </authorList>
    </citation>
    <scope>NUCLEOTIDE SEQUENCE</scope>
    <source>
        <strain evidence="2">R8</strain>
    </source>
</reference>
<dbReference type="Proteomes" id="UP001162741">
    <property type="component" value="Chromosome"/>
</dbReference>
<evidence type="ECO:0000313" key="3">
    <source>
        <dbReference type="Proteomes" id="UP001162741"/>
    </source>
</evidence>
<keyword evidence="3" id="KW-1185">Reference proteome</keyword>
<gene>
    <name evidence="2" type="ORF">MKQ68_00780</name>
</gene>
<keyword evidence="1" id="KW-1133">Transmembrane helix</keyword>
<evidence type="ECO:0000313" key="2">
    <source>
        <dbReference type="EMBL" id="UYQ93634.1"/>
    </source>
</evidence>
<accession>A0ABY6J1S3</accession>
<name>A0ABY6J1S3_9BACT</name>
<feature type="transmembrane region" description="Helical" evidence="1">
    <location>
        <begin position="64"/>
        <end position="84"/>
    </location>
</feature>
<dbReference type="RefSeq" id="WP_264281676.1">
    <property type="nucleotide sequence ID" value="NZ_CP107006.1"/>
</dbReference>
<feature type="transmembrane region" description="Helical" evidence="1">
    <location>
        <begin position="12"/>
        <end position="44"/>
    </location>
</feature>
<organism evidence="2 3">
    <name type="scientific">Chitinophaga horti</name>
    <dbReference type="NCBI Taxonomy" id="2920382"/>
    <lineage>
        <taxon>Bacteria</taxon>
        <taxon>Pseudomonadati</taxon>
        <taxon>Bacteroidota</taxon>
        <taxon>Chitinophagia</taxon>
        <taxon>Chitinophagales</taxon>
        <taxon>Chitinophagaceae</taxon>
        <taxon>Chitinophaga</taxon>
    </lineage>
</organism>
<keyword evidence="1" id="KW-0472">Membrane</keyword>
<keyword evidence="1" id="KW-0812">Transmembrane</keyword>
<dbReference type="EMBL" id="CP107006">
    <property type="protein sequence ID" value="UYQ93634.1"/>
    <property type="molecule type" value="Genomic_DNA"/>
</dbReference>